<evidence type="ECO:0000313" key="3">
    <source>
        <dbReference type="Proteomes" id="UP000026961"/>
    </source>
</evidence>
<dbReference type="Proteomes" id="UP000026961">
    <property type="component" value="Chromosome 5"/>
</dbReference>
<name>A0A0D9ZZS4_9ORYZ</name>
<reference evidence="2" key="2">
    <citation type="submission" date="2018-05" db="EMBL/GenBank/DDBJ databases">
        <title>OgluRS3 (Oryza glumaepatula Reference Sequence Version 3).</title>
        <authorList>
            <person name="Zhang J."/>
            <person name="Kudrna D."/>
            <person name="Lee S."/>
            <person name="Talag J."/>
            <person name="Welchert J."/>
            <person name="Wing R.A."/>
        </authorList>
    </citation>
    <scope>NUCLEOTIDE SEQUENCE [LARGE SCALE GENOMIC DNA]</scope>
</reference>
<protein>
    <recommendedName>
        <fullName evidence="4">DUF834 domain-containing protein</fullName>
    </recommendedName>
</protein>
<proteinExistence type="predicted"/>
<sequence length="104" mass="10742">MAEEVMAQPATGLAAPSQLPTGLAVSAHVDGGPRRLQTAAWLGVDGRARRTAERGVDGRGERRGHRSHGRLNVAVGRTEGAPEPGRKGRCGEVVAAHGGFLLSS</sequence>
<dbReference type="EnsemblPlants" id="OGLUM05G19010.1">
    <property type="protein sequence ID" value="OGLUM05G19010.1"/>
    <property type="gene ID" value="OGLUM05G19010"/>
</dbReference>
<dbReference type="HOGENOM" id="CLU_2254338_0_0_1"/>
<evidence type="ECO:0000256" key="1">
    <source>
        <dbReference type="SAM" id="MobiDB-lite"/>
    </source>
</evidence>
<feature type="compositionally biased region" description="Basic and acidic residues" evidence="1">
    <location>
        <begin position="47"/>
        <end position="61"/>
    </location>
</feature>
<evidence type="ECO:0008006" key="4">
    <source>
        <dbReference type="Google" id="ProtNLM"/>
    </source>
</evidence>
<accession>A0A0D9ZZS4</accession>
<dbReference type="Gramene" id="OGLUM05G19010.1">
    <property type="protein sequence ID" value="OGLUM05G19010.1"/>
    <property type="gene ID" value="OGLUM05G19010"/>
</dbReference>
<organism evidence="2">
    <name type="scientific">Oryza glumipatula</name>
    <dbReference type="NCBI Taxonomy" id="40148"/>
    <lineage>
        <taxon>Eukaryota</taxon>
        <taxon>Viridiplantae</taxon>
        <taxon>Streptophyta</taxon>
        <taxon>Embryophyta</taxon>
        <taxon>Tracheophyta</taxon>
        <taxon>Spermatophyta</taxon>
        <taxon>Magnoliopsida</taxon>
        <taxon>Liliopsida</taxon>
        <taxon>Poales</taxon>
        <taxon>Poaceae</taxon>
        <taxon>BOP clade</taxon>
        <taxon>Oryzoideae</taxon>
        <taxon>Oryzeae</taxon>
        <taxon>Oryzinae</taxon>
        <taxon>Oryza</taxon>
    </lineage>
</organism>
<keyword evidence="3" id="KW-1185">Reference proteome</keyword>
<evidence type="ECO:0000313" key="2">
    <source>
        <dbReference type="EnsemblPlants" id="OGLUM05G19010.1"/>
    </source>
</evidence>
<reference evidence="2" key="1">
    <citation type="submission" date="2015-04" db="UniProtKB">
        <authorList>
            <consortium name="EnsemblPlants"/>
        </authorList>
    </citation>
    <scope>IDENTIFICATION</scope>
</reference>
<dbReference type="AlphaFoldDB" id="A0A0D9ZZS4"/>
<feature type="region of interest" description="Disordered" evidence="1">
    <location>
        <begin position="47"/>
        <end position="90"/>
    </location>
</feature>